<keyword evidence="8" id="KW-1185">Reference proteome</keyword>
<keyword evidence="2" id="KW-1064">Adaptive immunity</keyword>
<organism evidence="7 8">
    <name type="scientific">Oryzias sinensis</name>
    <name type="common">Chinese medaka</name>
    <dbReference type="NCBI Taxonomy" id="183150"/>
    <lineage>
        <taxon>Eukaryota</taxon>
        <taxon>Metazoa</taxon>
        <taxon>Chordata</taxon>
        <taxon>Craniata</taxon>
        <taxon>Vertebrata</taxon>
        <taxon>Euteleostomi</taxon>
        <taxon>Actinopterygii</taxon>
        <taxon>Neopterygii</taxon>
        <taxon>Teleostei</taxon>
        <taxon>Neoteleostei</taxon>
        <taxon>Acanthomorphata</taxon>
        <taxon>Ovalentaria</taxon>
        <taxon>Atherinomorphae</taxon>
        <taxon>Beloniformes</taxon>
        <taxon>Adrianichthyidae</taxon>
        <taxon>Oryziinae</taxon>
        <taxon>Oryzias</taxon>
    </lineage>
</organism>
<dbReference type="PANTHER" id="PTHR19367">
    <property type="entry name" value="T-CELL RECEPTOR ALPHA CHAIN V REGION"/>
    <property type="match status" value="1"/>
</dbReference>
<keyword evidence="5" id="KW-1279">T cell receptor</keyword>
<protein>
    <recommendedName>
        <fullName evidence="6">Ig-like domain-containing protein</fullName>
    </recommendedName>
</protein>
<dbReference type="InterPro" id="IPR051287">
    <property type="entry name" value="TCR_variable_region"/>
</dbReference>
<dbReference type="CDD" id="cd00099">
    <property type="entry name" value="IgV"/>
    <property type="match status" value="1"/>
</dbReference>
<dbReference type="PROSITE" id="PS50835">
    <property type="entry name" value="IG_LIKE"/>
    <property type="match status" value="1"/>
</dbReference>
<keyword evidence="4" id="KW-0393">Immunoglobulin domain</keyword>
<dbReference type="Ensembl" id="ENSOSIT00000025360.1">
    <property type="protein sequence ID" value="ENSOSIP00000024017.1"/>
    <property type="gene ID" value="ENSOSIG00000012631.1"/>
</dbReference>
<dbReference type="SMART" id="SM00406">
    <property type="entry name" value="IGv"/>
    <property type="match status" value="1"/>
</dbReference>
<name>A0A8C7Y8Z5_9TELE</name>
<dbReference type="PANTHER" id="PTHR19367:SF18">
    <property type="entry name" value="T CELL RECEPTOR ALPHA VARIABLE 16"/>
    <property type="match status" value="1"/>
</dbReference>
<accession>A0A8C7Y8Z5</accession>
<evidence type="ECO:0000256" key="5">
    <source>
        <dbReference type="ARBA" id="ARBA00043266"/>
    </source>
</evidence>
<dbReference type="GeneTree" id="ENSGT00940000176856"/>
<evidence type="ECO:0000256" key="3">
    <source>
        <dbReference type="ARBA" id="ARBA00023170"/>
    </source>
</evidence>
<proteinExistence type="predicted"/>
<dbReference type="InterPro" id="IPR036179">
    <property type="entry name" value="Ig-like_dom_sf"/>
</dbReference>
<dbReference type="Pfam" id="PF07686">
    <property type="entry name" value="V-set"/>
    <property type="match status" value="1"/>
</dbReference>
<dbReference type="SMART" id="SM00409">
    <property type="entry name" value="IG"/>
    <property type="match status" value="1"/>
</dbReference>
<dbReference type="Gene3D" id="2.60.40.10">
    <property type="entry name" value="Immunoglobulins"/>
    <property type="match status" value="1"/>
</dbReference>
<keyword evidence="5" id="KW-0391">Immunity</keyword>
<evidence type="ECO:0000256" key="4">
    <source>
        <dbReference type="ARBA" id="ARBA00023319"/>
    </source>
</evidence>
<keyword evidence="1" id="KW-0732">Signal</keyword>
<dbReference type="Proteomes" id="UP000694383">
    <property type="component" value="Unplaced"/>
</dbReference>
<dbReference type="InterPro" id="IPR007110">
    <property type="entry name" value="Ig-like_dom"/>
</dbReference>
<dbReference type="GO" id="GO:0002250">
    <property type="term" value="P:adaptive immune response"/>
    <property type="evidence" value="ECO:0007669"/>
    <property type="project" value="UniProtKB-KW"/>
</dbReference>
<dbReference type="AlphaFoldDB" id="A0A8C7Y8Z5"/>
<dbReference type="GO" id="GO:0042101">
    <property type="term" value="C:T cell receptor complex"/>
    <property type="evidence" value="ECO:0007669"/>
    <property type="project" value="UniProtKB-KW"/>
</dbReference>
<dbReference type="SUPFAM" id="SSF48726">
    <property type="entry name" value="Immunoglobulin"/>
    <property type="match status" value="1"/>
</dbReference>
<reference evidence="7" key="1">
    <citation type="submission" date="2025-08" db="UniProtKB">
        <authorList>
            <consortium name="Ensembl"/>
        </authorList>
    </citation>
    <scope>IDENTIFICATION</scope>
</reference>
<evidence type="ECO:0000256" key="2">
    <source>
        <dbReference type="ARBA" id="ARBA00023130"/>
    </source>
</evidence>
<sequence length="159" mass="18887">TEFICCLYTISPNQDQLTGTEGKSVTMKCYYETDYSFPQLYWYKHDSDLQAHQFILWKGAKSYSYNELIPDKRYESRTTDTSTELTIRKLNLEDTALYYCVLERAQIYLIQFAGGLFQKAVYVSYLCKFEDKEADNPSFQFTKQRYVSVYVKLVWSRFT</sequence>
<dbReference type="InterPro" id="IPR013106">
    <property type="entry name" value="Ig_V-set"/>
</dbReference>
<dbReference type="InterPro" id="IPR003599">
    <property type="entry name" value="Ig_sub"/>
</dbReference>
<feature type="domain" description="Ig-like" evidence="6">
    <location>
        <begin position="12"/>
        <end position="100"/>
    </location>
</feature>
<keyword evidence="3" id="KW-0675">Receptor</keyword>
<evidence type="ECO:0000259" key="6">
    <source>
        <dbReference type="PROSITE" id="PS50835"/>
    </source>
</evidence>
<evidence type="ECO:0000256" key="1">
    <source>
        <dbReference type="ARBA" id="ARBA00022729"/>
    </source>
</evidence>
<evidence type="ECO:0000313" key="7">
    <source>
        <dbReference type="Ensembl" id="ENSOSIP00000024017.1"/>
    </source>
</evidence>
<evidence type="ECO:0000313" key="8">
    <source>
        <dbReference type="Proteomes" id="UP000694383"/>
    </source>
</evidence>
<reference evidence="7" key="2">
    <citation type="submission" date="2025-09" db="UniProtKB">
        <authorList>
            <consortium name="Ensembl"/>
        </authorList>
    </citation>
    <scope>IDENTIFICATION</scope>
</reference>
<dbReference type="InterPro" id="IPR013783">
    <property type="entry name" value="Ig-like_fold"/>
</dbReference>